<keyword evidence="1" id="KW-0812">Transmembrane</keyword>
<keyword evidence="3" id="KW-1185">Reference proteome</keyword>
<feature type="non-terminal residue" evidence="2">
    <location>
        <position position="96"/>
    </location>
</feature>
<evidence type="ECO:0000313" key="3">
    <source>
        <dbReference type="Proteomes" id="UP000253318"/>
    </source>
</evidence>
<name>A0A368T3J4_9ACTN</name>
<keyword evidence="1" id="KW-0472">Membrane</keyword>
<organism evidence="2 3">
    <name type="scientific">Marinitenerispora sediminis</name>
    <dbReference type="NCBI Taxonomy" id="1931232"/>
    <lineage>
        <taxon>Bacteria</taxon>
        <taxon>Bacillati</taxon>
        <taxon>Actinomycetota</taxon>
        <taxon>Actinomycetes</taxon>
        <taxon>Streptosporangiales</taxon>
        <taxon>Nocardiopsidaceae</taxon>
        <taxon>Marinitenerispora</taxon>
    </lineage>
</organism>
<proteinExistence type="predicted"/>
<feature type="transmembrane region" description="Helical" evidence="1">
    <location>
        <begin position="75"/>
        <end position="92"/>
    </location>
</feature>
<dbReference type="Proteomes" id="UP000253318">
    <property type="component" value="Unassembled WGS sequence"/>
</dbReference>
<dbReference type="AlphaFoldDB" id="A0A368T3J4"/>
<sequence>MSLLAVQFLCQWCHAQAVGAHDGAAKSAVAVAAAPAAEAPVCAPEAAHGHGAGEAHPCDTVEAVGADSRMAAGKLLLLALAGTAAMAAAWLARPSE</sequence>
<evidence type="ECO:0000256" key="1">
    <source>
        <dbReference type="SAM" id="Phobius"/>
    </source>
</evidence>
<accession>A0A368T3J4</accession>
<comment type="caution">
    <text evidence="2">The sequence shown here is derived from an EMBL/GenBank/DDBJ whole genome shotgun (WGS) entry which is preliminary data.</text>
</comment>
<dbReference type="EMBL" id="QEIN01000120">
    <property type="protein sequence ID" value="RCV56934.1"/>
    <property type="molecule type" value="Genomic_DNA"/>
</dbReference>
<keyword evidence="1" id="KW-1133">Transmembrane helix</keyword>
<evidence type="ECO:0000313" key="2">
    <source>
        <dbReference type="EMBL" id="RCV56934.1"/>
    </source>
</evidence>
<gene>
    <name evidence="2" type="ORF">DEF24_15845</name>
</gene>
<protein>
    <submittedName>
        <fullName evidence="2">Uncharacterized protein</fullName>
    </submittedName>
</protein>
<reference evidence="2 3" key="1">
    <citation type="submission" date="2018-04" db="EMBL/GenBank/DDBJ databases">
        <title>Novel actinobacteria from marine sediment.</title>
        <authorList>
            <person name="Ng Z.Y."/>
            <person name="Tan G.Y.A."/>
        </authorList>
    </citation>
    <scope>NUCLEOTIDE SEQUENCE [LARGE SCALE GENOMIC DNA]</scope>
    <source>
        <strain evidence="2 3">TPS81</strain>
    </source>
</reference>